<dbReference type="Proteomes" id="UP000515960">
    <property type="component" value="Chromosome"/>
</dbReference>
<accession>A0A7G9B4E8</accession>
<dbReference type="RefSeq" id="WP_187333030.1">
    <property type="nucleotide sequence ID" value="NZ_CP060490.1"/>
</dbReference>
<dbReference type="EMBL" id="CP060490">
    <property type="protein sequence ID" value="QNL44429.1"/>
    <property type="molecule type" value="Genomic_DNA"/>
</dbReference>
<evidence type="ECO:0000313" key="1">
    <source>
        <dbReference type="EMBL" id="QNL44429.1"/>
    </source>
</evidence>
<proteinExistence type="predicted"/>
<keyword evidence="2" id="KW-1185">Reference proteome</keyword>
<gene>
    <name evidence="1" type="ORF">H8790_13490</name>
</gene>
<name>A0A7G9B4E8_9FIRM</name>
<dbReference type="KEGG" id="ohi:H8790_13490"/>
<reference evidence="1 2" key="1">
    <citation type="submission" date="2020-08" db="EMBL/GenBank/DDBJ databases">
        <authorList>
            <person name="Liu C."/>
            <person name="Sun Q."/>
        </authorList>
    </citation>
    <scope>NUCLEOTIDE SEQUENCE [LARGE SCALE GENOMIC DNA]</scope>
    <source>
        <strain evidence="1 2">NSJ-62</strain>
    </source>
</reference>
<evidence type="ECO:0000313" key="2">
    <source>
        <dbReference type="Proteomes" id="UP000515960"/>
    </source>
</evidence>
<organism evidence="1 2">
    <name type="scientific">Oscillibacter hominis</name>
    <dbReference type="NCBI Taxonomy" id="2763056"/>
    <lineage>
        <taxon>Bacteria</taxon>
        <taxon>Bacillati</taxon>
        <taxon>Bacillota</taxon>
        <taxon>Clostridia</taxon>
        <taxon>Eubacteriales</taxon>
        <taxon>Oscillospiraceae</taxon>
        <taxon>Oscillibacter</taxon>
    </lineage>
</organism>
<dbReference type="AlphaFoldDB" id="A0A7G9B4E8"/>
<protein>
    <submittedName>
        <fullName evidence="1">Uncharacterized protein</fullName>
    </submittedName>
</protein>
<sequence>MDKTDLAEAMGFLSPAHIAEAASYEKKPRAFPMAALAACLLLLAAAAFGGTLPSQTAVQPPSSSGSETAEAAYGFILNDRFYLPITFDQRKEFGLVPEDAAGLAEEYRFPPTEADLGRRIGYAEQSDDPALVGAAVYRWAALPDNGRICVVEISQGRYDYFVFAWRTDVSEPGAASTEIFDAYGIRSDSVQSIDVTTGDDRPVTVLSGEEDISRLLNLFSGREDMGAKAHEQRFSDLWYETYGTREVYLDGESMHYDGLDKDDWTIYDRAHKLWNGHQRQLLLHLKNGDQLCLLYNPAVRSLSIHNSFFALSTEECAELNGLLAVDSPEG</sequence>